<feature type="coiled-coil region" evidence="5">
    <location>
        <begin position="133"/>
        <end position="199"/>
    </location>
</feature>
<keyword evidence="3" id="KW-0862">Zinc</keyword>
<sequence>MMMMNTTDTNFTNMYNNYSYSSLLPLSGTTTVSENLIPSQSPSNNPFITDYIRQKITTVKPDTIFAYNNNVVSFPQKRSRDSINNNNYPFISEDFSQYIHHQNTDIDNFISQHTEKFRVELEEKRKRETMMIMEAIENEVMKKMKAKEEEIQKIERMNMILEEKVKTLCMENQIWRELAQNNEATANALRNNLQQILMQQMENNNNGGEYSDGGDFAGAAAAGEDAESCCSNDEYSGWRKVAMTVQDKDEGTSNGRVMNNRLCRNCGEGESSVLIMPCRHLCLCSMCGAMVLTCPICDSVKSATLNVNLD</sequence>
<comment type="caution">
    <text evidence="7">The sequence shown here is derived from an EMBL/GenBank/DDBJ whole genome shotgun (WGS) entry which is preliminary data.</text>
</comment>
<accession>A0A396GPW6</accession>
<name>A0A396GPW6_MEDTR</name>
<organism evidence="7 8">
    <name type="scientific">Medicago truncatula</name>
    <name type="common">Barrel medic</name>
    <name type="synonym">Medicago tribuloides</name>
    <dbReference type="NCBI Taxonomy" id="3880"/>
    <lineage>
        <taxon>Eukaryota</taxon>
        <taxon>Viridiplantae</taxon>
        <taxon>Streptophyta</taxon>
        <taxon>Embryophyta</taxon>
        <taxon>Tracheophyta</taxon>
        <taxon>Spermatophyta</taxon>
        <taxon>Magnoliopsida</taxon>
        <taxon>eudicotyledons</taxon>
        <taxon>Gunneridae</taxon>
        <taxon>Pentapetalae</taxon>
        <taxon>rosids</taxon>
        <taxon>fabids</taxon>
        <taxon>Fabales</taxon>
        <taxon>Fabaceae</taxon>
        <taxon>Papilionoideae</taxon>
        <taxon>50 kb inversion clade</taxon>
        <taxon>NPAAA clade</taxon>
        <taxon>Hologalegina</taxon>
        <taxon>IRL clade</taxon>
        <taxon>Trifolieae</taxon>
        <taxon>Medicago</taxon>
    </lineage>
</organism>
<evidence type="ECO:0000256" key="3">
    <source>
        <dbReference type="ARBA" id="ARBA00022833"/>
    </source>
</evidence>
<dbReference type="AlphaFoldDB" id="A0A396GPW6"/>
<reference evidence="8" key="1">
    <citation type="journal article" date="2018" name="Nat. Plants">
        <title>Whole-genome landscape of Medicago truncatula symbiotic genes.</title>
        <authorList>
            <person name="Pecrix Y."/>
            <person name="Staton S.E."/>
            <person name="Sallet E."/>
            <person name="Lelandais-Briere C."/>
            <person name="Moreau S."/>
            <person name="Carrere S."/>
            <person name="Blein T."/>
            <person name="Jardinaud M.F."/>
            <person name="Latrasse D."/>
            <person name="Zouine M."/>
            <person name="Zahm M."/>
            <person name="Kreplak J."/>
            <person name="Mayjonade B."/>
            <person name="Satge C."/>
            <person name="Perez M."/>
            <person name="Cauet S."/>
            <person name="Marande W."/>
            <person name="Chantry-Darmon C."/>
            <person name="Lopez-Roques C."/>
            <person name="Bouchez O."/>
            <person name="Berard A."/>
            <person name="Debelle F."/>
            <person name="Munos S."/>
            <person name="Bendahmane A."/>
            <person name="Berges H."/>
            <person name="Niebel A."/>
            <person name="Buitink J."/>
            <person name="Frugier F."/>
            <person name="Benhamed M."/>
            <person name="Crespi M."/>
            <person name="Gouzy J."/>
            <person name="Gamas P."/>
        </authorList>
    </citation>
    <scope>NUCLEOTIDE SEQUENCE [LARGE SCALE GENOMIC DNA]</scope>
    <source>
        <strain evidence="8">cv. Jemalong A17</strain>
    </source>
</reference>
<dbReference type="Gramene" id="rna46954">
    <property type="protein sequence ID" value="RHN40757.1"/>
    <property type="gene ID" value="gene46954"/>
</dbReference>
<proteinExistence type="predicted"/>
<dbReference type="EMBL" id="PSQE01000008">
    <property type="protein sequence ID" value="RHN40757.1"/>
    <property type="molecule type" value="Genomic_DNA"/>
</dbReference>
<dbReference type="PANTHER" id="PTHR42647:SF12">
    <property type="entry name" value="BOI-RELATED E3 UBIQUITIN-PROTEIN LIGASE 2-RELATED"/>
    <property type="match status" value="1"/>
</dbReference>
<keyword evidence="2 4" id="KW-0863">Zinc-finger</keyword>
<gene>
    <name evidence="7" type="ORF">MtrunA17_Chr8g0358261</name>
</gene>
<evidence type="ECO:0000259" key="6">
    <source>
        <dbReference type="PROSITE" id="PS50089"/>
    </source>
</evidence>
<dbReference type="GO" id="GO:0008270">
    <property type="term" value="F:zinc ion binding"/>
    <property type="evidence" value="ECO:0007669"/>
    <property type="project" value="UniProtKB-KW"/>
</dbReference>
<evidence type="ECO:0000313" key="8">
    <source>
        <dbReference type="Proteomes" id="UP000265566"/>
    </source>
</evidence>
<dbReference type="PANTHER" id="PTHR42647">
    <property type="entry name" value="SBP (S-RIBONUCLEASE BINDING PROTEIN) FAMILY PROTEIN"/>
    <property type="match status" value="1"/>
</dbReference>
<evidence type="ECO:0000256" key="1">
    <source>
        <dbReference type="ARBA" id="ARBA00022723"/>
    </source>
</evidence>
<keyword evidence="5" id="KW-0175">Coiled coil</keyword>
<evidence type="ECO:0000313" key="7">
    <source>
        <dbReference type="EMBL" id="RHN40757.1"/>
    </source>
</evidence>
<keyword evidence="1" id="KW-0479">Metal-binding</keyword>
<dbReference type="OrthoDB" id="1711136at2759"/>
<protein>
    <submittedName>
        <fullName evidence="7">Putative transcription factor C2H2 family</fullName>
    </submittedName>
</protein>
<evidence type="ECO:0000256" key="2">
    <source>
        <dbReference type="ARBA" id="ARBA00022771"/>
    </source>
</evidence>
<dbReference type="Proteomes" id="UP000265566">
    <property type="component" value="Chromosome 8"/>
</dbReference>
<dbReference type="Gene3D" id="3.30.40.10">
    <property type="entry name" value="Zinc/RING finger domain, C3HC4 (zinc finger)"/>
    <property type="match status" value="1"/>
</dbReference>
<dbReference type="InterPro" id="IPR001841">
    <property type="entry name" value="Znf_RING"/>
</dbReference>
<evidence type="ECO:0000256" key="4">
    <source>
        <dbReference type="PROSITE-ProRule" id="PRU00175"/>
    </source>
</evidence>
<dbReference type="Pfam" id="PF13920">
    <property type="entry name" value="zf-C3HC4_3"/>
    <property type="match status" value="1"/>
</dbReference>
<feature type="domain" description="RING-type" evidence="6">
    <location>
        <begin position="263"/>
        <end position="298"/>
    </location>
</feature>
<evidence type="ECO:0000256" key="5">
    <source>
        <dbReference type="SAM" id="Coils"/>
    </source>
</evidence>
<dbReference type="CDD" id="cd16649">
    <property type="entry name" value="mRING-HC-C3HC5_CGRF1-like"/>
    <property type="match status" value="1"/>
</dbReference>
<dbReference type="InterPro" id="IPR013083">
    <property type="entry name" value="Znf_RING/FYVE/PHD"/>
</dbReference>
<dbReference type="PROSITE" id="PS50089">
    <property type="entry name" value="ZF_RING_2"/>
    <property type="match status" value="1"/>
</dbReference>